<feature type="domain" description="HTH tetR-type" evidence="5">
    <location>
        <begin position="11"/>
        <end position="71"/>
    </location>
</feature>
<evidence type="ECO:0000256" key="1">
    <source>
        <dbReference type="ARBA" id="ARBA00023015"/>
    </source>
</evidence>
<dbReference type="Gene3D" id="1.10.357.10">
    <property type="entry name" value="Tetracycline Repressor, domain 2"/>
    <property type="match status" value="1"/>
</dbReference>
<name>A0ABQ5LTU2_9RHOB</name>
<dbReference type="PRINTS" id="PR00455">
    <property type="entry name" value="HTHTETR"/>
</dbReference>
<dbReference type="PROSITE" id="PS50977">
    <property type="entry name" value="HTH_TETR_2"/>
    <property type="match status" value="1"/>
</dbReference>
<proteinExistence type="predicted"/>
<keyword evidence="7" id="KW-1185">Reference proteome</keyword>
<reference evidence="6" key="1">
    <citation type="journal article" date="2023" name="Int. J. Syst. Evol. Microbiol.">
        <title>Sinisalibacter aestuarii sp. nov., isolated from estuarine sediment of the Arakawa River.</title>
        <authorList>
            <person name="Arafat S.T."/>
            <person name="Hirano S."/>
            <person name="Sato A."/>
            <person name="Takeuchi K."/>
            <person name="Yasuda T."/>
            <person name="Terahara T."/>
            <person name="Hamada M."/>
            <person name="Kobayashi T."/>
        </authorList>
    </citation>
    <scope>NUCLEOTIDE SEQUENCE</scope>
    <source>
        <strain evidence="6">B-399</strain>
    </source>
</reference>
<gene>
    <name evidence="6" type="ORF">STA1M1_22610</name>
</gene>
<dbReference type="InterPro" id="IPR001647">
    <property type="entry name" value="HTH_TetR"/>
</dbReference>
<organism evidence="6 7">
    <name type="scientific">Sinisalibacter aestuarii</name>
    <dbReference type="NCBI Taxonomy" id="2949426"/>
    <lineage>
        <taxon>Bacteria</taxon>
        <taxon>Pseudomonadati</taxon>
        <taxon>Pseudomonadota</taxon>
        <taxon>Alphaproteobacteria</taxon>
        <taxon>Rhodobacterales</taxon>
        <taxon>Roseobacteraceae</taxon>
        <taxon>Sinisalibacter</taxon>
    </lineage>
</organism>
<keyword evidence="3" id="KW-0804">Transcription</keyword>
<keyword evidence="2 4" id="KW-0238">DNA-binding</keyword>
<feature type="DNA-binding region" description="H-T-H motif" evidence="4">
    <location>
        <begin position="34"/>
        <end position="53"/>
    </location>
</feature>
<dbReference type="InterPro" id="IPR023772">
    <property type="entry name" value="DNA-bd_HTH_TetR-type_CS"/>
</dbReference>
<evidence type="ECO:0000313" key="7">
    <source>
        <dbReference type="Proteomes" id="UP001144205"/>
    </source>
</evidence>
<evidence type="ECO:0000313" key="6">
    <source>
        <dbReference type="EMBL" id="GKY88392.1"/>
    </source>
</evidence>
<sequence>MAERRQRKSAADRKAEIVATAIRLAADYGPDRVTTQHLADAVGVTQPAIFRHFATKNDIWLAVGDHIVNEMGVIHSHPVDLGGMDAHDMLHRLVGHHFVHISQNPAIPAILFSRELQTEITGLREKFATLLRERREAIEGLIRMAQANGQHDVKIVAEDVAHLVMSAIHGLSMRWLLEDRSFDLAEEGNRVIGALLDGLRG</sequence>
<dbReference type="PANTHER" id="PTHR30055:SF240">
    <property type="entry name" value="HTH-TYPE TRANSCRIPTIONAL REGULATOR ACRR"/>
    <property type="match status" value="1"/>
</dbReference>
<evidence type="ECO:0000256" key="2">
    <source>
        <dbReference type="ARBA" id="ARBA00023125"/>
    </source>
</evidence>
<dbReference type="PROSITE" id="PS01081">
    <property type="entry name" value="HTH_TETR_1"/>
    <property type="match status" value="1"/>
</dbReference>
<dbReference type="EMBL" id="BROH01000006">
    <property type="protein sequence ID" value="GKY88392.1"/>
    <property type="molecule type" value="Genomic_DNA"/>
</dbReference>
<evidence type="ECO:0000256" key="3">
    <source>
        <dbReference type="ARBA" id="ARBA00023163"/>
    </source>
</evidence>
<dbReference type="InterPro" id="IPR009057">
    <property type="entry name" value="Homeodomain-like_sf"/>
</dbReference>
<comment type="caution">
    <text evidence="6">The sequence shown here is derived from an EMBL/GenBank/DDBJ whole genome shotgun (WGS) entry which is preliminary data.</text>
</comment>
<dbReference type="SUPFAM" id="SSF48498">
    <property type="entry name" value="Tetracyclin repressor-like, C-terminal domain"/>
    <property type="match status" value="1"/>
</dbReference>
<dbReference type="InterPro" id="IPR013570">
    <property type="entry name" value="Tscrpt_reg_YsiA_C"/>
</dbReference>
<keyword evidence="1" id="KW-0805">Transcription regulation</keyword>
<dbReference type="Proteomes" id="UP001144205">
    <property type="component" value="Unassembled WGS sequence"/>
</dbReference>
<dbReference type="Pfam" id="PF08359">
    <property type="entry name" value="TetR_C_4"/>
    <property type="match status" value="1"/>
</dbReference>
<accession>A0ABQ5LTU2</accession>
<dbReference type="Pfam" id="PF00440">
    <property type="entry name" value="TetR_N"/>
    <property type="match status" value="1"/>
</dbReference>
<protein>
    <recommendedName>
        <fullName evidence="5">HTH tetR-type domain-containing protein</fullName>
    </recommendedName>
</protein>
<dbReference type="InterPro" id="IPR050109">
    <property type="entry name" value="HTH-type_TetR-like_transc_reg"/>
</dbReference>
<dbReference type="InterPro" id="IPR036271">
    <property type="entry name" value="Tet_transcr_reg_TetR-rel_C_sf"/>
</dbReference>
<dbReference type="PANTHER" id="PTHR30055">
    <property type="entry name" value="HTH-TYPE TRANSCRIPTIONAL REGULATOR RUTR"/>
    <property type="match status" value="1"/>
</dbReference>
<evidence type="ECO:0000259" key="5">
    <source>
        <dbReference type="PROSITE" id="PS50977"/>
    </source>
</evidence>
<evidence type="ECO:0000256" key="4">
    <source>
        <dbReference type="PROSITE-ProRule" id="PRU00335"/>
    </source>
</evidence>
<dbReference type="SUPFAM" id="SSF46689">
    <property type="entry name" value="Homeodomain-like"/>
    <property type="match status" value="1"/>
</dbReference>